<comment type="caution">
    <text evidence="3">The sequence shown here is derived from an EMBL/GenBank/DDBJ whole genome shotgun (WGS) entry which is preliminary data.</text>
</comment>
<dbReference type="Proteomes" id="UP000612329">
    <property type="component" value="Unassembled WGS sequence"/>
</dbReference>
<gene>
    <name evidence="3" type="ORF">GCM10007962_21910</name>
</gene>
<name>A0A8J3BNG6_9FLAO</name>
<feature type="chain" id="PRO_5035156236" description="CBM6 domain-containing protein" evidence="1">
    <location>
        <begin position="20"/>
        <end position="754"/>
    </location>
</feature>
<protein>
    <recommendedName>
        <fullName evidence="2">CBM6 domain-containing protein</fullName>
    </recommendedName>
</protein>
<dbReference type="Gene3D" id="2.160.20.10">
    <property type="entry name" value="Single-stranded right-handed beta-helix, Pectin lyase-like"/>
    <property type="match status" value="1"/>
</dbReference>
<dbReference type="CDD" id="cd04081">
    <property type="entry name" value="CBM35_galactosidase-like"/>
    <property type="match status" value="1"/>
</dbReference>
<evidence type="ECO:0000313" key="3">
    <source>
        <dbReference type="EMBL" id="GGK27294.1"/>
    </source>
</evidence>
<dbReference type="GO" id="GO:0030246">
    <property type="term" value="F:carbohydrate binding"/>
    <property type="evidence" value="ECO:0007669"/>
    <property type="project" value="InterPro"/>
</dbReference>
<dbReference type="Pfam" id="PF16990">
    <property type="entry name" value="CBM_35"/>
    <property type="match status" value="1"/>
</dbReference>
<dbReference type="Gene3D" id="2.60.120.260">
    <property type="entry name" value="Galactose-binding domain-like"/>
    <property type="match status" value="1"/>
</dbReference>
<dbReference type="InterPro" id="IPR006626">
    <property type="entry name" value="PbH1"/>
</dbReference>
<feature type="signal peptide" evidence="1">
    <location>
        <begin position="1"/>
        <end position="19"/>
    </location>
</feature>
<dbReference type="EMBL" id="BMNR01000004">
    <property type="protein sequence ID" value="GGK27294.1"/>
    <property type="molecule type" value="Genomic_DNA"/>
</dbReference>
<keyword evidence="4" id="KW-1185">Reference proteome</keyword>
<dbReference type="AlphaFoldDB" id="A0A8J3BNG6"/>
<dbReference type="PROSITE" id="PS51175">
    <property type="entry name" value="CBM6"/>
    <property type="match status" value="1"/>
</dbReference>
<dbReference type="SUPFAM" id="SSF51126">
    <property type="entry name" value="Pectin lyase-like"/>
    <property type="match status" value="1"/>
</dbReference>
<evidence type="ECO:0000256" key="1">
    <source>
        <dbReference type="SAM" id="SignalP"/>
    </source>
</evidence>
<organism evidence="3 4">
    <name type="scientific">Yeosuana aromativorans</name>
    <dbReference type="NCBI Taxonomy" id="288019"/>
    <lineage>
        <taxon>Bacteria</taxon>
        <taxon>Pseudomonadati</taxon>
        <taxon>Bacteroidota</taxon>
        <taxon>Flavobacteriia</taxon>
        <taxon>Flavobacteriales</taxon>
        <taxon>Flavobacteriaceae</taxon>
        <taxon>Yeosuana</taxon>
    </lineage>
</organism>
<reference evidence="3" key="1">
    <citation type="journal article" date="2014" name="Int. J. Syst. Evol. Microbiol.">
        <title>Complete genome sequence of Corynebacterium casei LMG S-19264T (=DSM 44701T), isolated from a smear-ripened cheese.</title>
        <authorList>
            <consortium name="US DOE Joint Genome Institute (JGI-PGF)"/>
            <person name="Walter F."/>
            <person name="Albersmeier A."/>
            <person name="Kalinowski J."/>
            <person name="Ruckert C."/>
        </authorList>
    </citation>
    <scope>NUCLEOTIDE SEQUENCE</scope>
    <source>
        <strain evidence="3">JCM 12862</strain>
    </source>
</reference>
<sequence length="754" mass="82193">MIKKITCMLFVFCLVHAYAQNTYYFSSSSGNDSNAGSQASPFQTISKLNSLVLSAGDKILFKRGDTFTGQIVVSYSGSNGSPIIYDSYGTGNLPILTASDGNNGLTDPLSTIKITGKEYLEFHNLQIENERFDSEAGSPDDQAYGIFIQSFKSLPGSGNFEDAVLFNHFRFSNLVFQNIYSLDSSGTAFNNIYSSGIYFFNAFVNDVIIEDCYFTNIERCGVWLRKYVSDAIIRNNTFIDLGGSGTIISNSKRVLYEKNLMRFTGSSSDPRMTARGSGMWVFGSDDVVAQYNTSQHARGGGDSSGMHVDYGNSNILYQYNYSEDSAGGFCETLGANDNIIWRYNISVNDGNPAGQNKLLWVSDYAYNPQKSTNVYIYNNSIYQGTDYKNVIGDSEISLKAASLNFINNIIYLEPSAKLGQAGYLFDVDTPNFAKNVMYGGTINTNFLNKDATRKELDPRLFDPGRRHFSGYKLKTFSPALGTALSFTEPNFPLAGVGIFQGVTSKVTQDIFGNPVDLSTATNIGADNGTGEPNVPTVNSYEAESATIVGGSEITCVNASGGKAVNILGAGKTLTFNNVNVATSGLYLLNVFYANPTLSSLQITVNGGATESVLLPFSDGYCYQSGNPTFFPVIISLNAGSNSIMLENGAIDKIEVESVNDAALSTNSEVFLNSSDAHLEKTILYSDETLKLIMNKETQFKTAQVSIYEITGALIVRKDFNDRNINLPVYDFGSGIKIVVAKIDNHLFVDKIIVR</sequence>
<dbReference type="InterPro" id="IPR005084">
    <property type="entry name" value="CBM6"/>
</dbReference>
<feature type="domain" description="CBM6" evidence="2">
    <location>
        <begin position="538"/>
        <end position="664"/>
    </location>
</feature>
<proteinExistence type="predicted"/>
<dbReference type="RefSeq" id="WP_188652978.1">
    <property type="nucleotide sequence ID" value="NZ_BMNR01000004.1"/>
</dbReference>
<dbReference type="SMART" id="SM00710">
    <property type="entry name" value="PbH1"/>
    <property type="match status" value="5"/>
</dbReference>
<evidence type="ECO:0000259" key="2">
    <source>
        <dbReference type="PROSITE" id="PS51175"/>
    </source>
</evidence>
<dbReference type="InterPro" id="IPR012334">
    <property type="entry name" value="Pectin_lyas_fold"/>
</dbReference>
<keyword evidence="1" id="KW-0732">Signal</keyword>
<dbReference type="InterPro" id="IPR011050">
    <property type="entry name" value="Pectin_lyase_fold/virulence"/>
</dbReference>
<dbReference type="SUPFAM" id="SSF49785">
    <property type="entry name" value="Galactose-binding domain-like"/>
    <property type="match status" value="1"/>
</dbReference>
<dbReference type="InterPro" id="IPR008979">
    <property type="entry name" value="Galactose-bd-like_sf"/>
</dbReference>
<evidence type="ECO:0000313" key="4">
    <source>
        <dbReference type="Proteomes" id="UP000612329"/>
    </source>
</evidence>
<reference evidence="3" key="2">
    <citation type="submission" date="2020-09" db="EMBL/GenBank/DDBJ databases">
        <authorList>
            <person name="Sun Q."/>
            <person name="Ohkuma M."/>
        </authorList>
    </citation>
    <scope>NUCLEOTIDE SEQUENCE</scope>
    <source>
        <strain evidence="3">JCM 12862</strain>
    </source>
</reference>
<accession>A0A8J3BNG6</accession>